<dbReference type="EMBL" id="CAMPGE010003919">
    <property type="protein sequence ID" value="CAI2362763.1"/>
    <property type="molecule type" value="Genomic_DNA"/>
</dbReference>
<organism evidence="2 3">
    <name type="scientific">Euplotes crassus</name>
    <dbReference type="NCBI Taxonomy" id="5936"/>
    <lineage>
        <taxon>Eukaryota</taxon>
        <taxon>Sar</taxon>
        <taxon>Alveolata</taxon>
        <taxon>Ciliophora</taxon>
        <taxon>Intramacronucleata</taxon>
        <taxon>Spirotrichea</taxon>
        <taxon>Hypotrichia</taxon>
        <taxon>Euplotida</taxon>
        <taxon>Euplotidae</taxon>
        <taxon>Moneuplotes</taxon>
    </lineage>
</organism>
<feature type="compositionally biased region" description="Polar residues" evidence="1">
    <location>
        <begin position="80"/>
        <end position="96"/>
    </location>
</feature>
<name>A0AAD1U6E9_EUPCR</name>
<accession>A0AAD1U6E9</accession>
<evidence type="ECO:0000256" key="1">
    <source>
        <dbReference type="SAM" id="MobiDB-lite"/>
    </source>
</evidence>
<dbReference type="AlphaFoldDB" id="A0AAD1U6E9"/>
<feature type="region of interest" description="Disordered" evidence="1">
    <location>
        <begin position="15"/>
        <end position="39"/>
    </location>
</feature>
<evidence type="ECO:0000313" key="3">
    <source>
        <dbReference type="Proteomes" id="UP001295684"/>
    </source>
</evidence>
<gene>
    <name evidence="2" type="ORF">ECRASSUSDP1_LOCUS4090</name>
</gene>
<evidence type="ECO:0000313" key="2">
    <source>
        <dbReference type="EMBL" id="CAI2362763.1"/>
    </source>
</evidence>
<protein>
    <submittedName>
        <fullName evidence="2">Uncharacterized protein</fullName>
    </submittedName>
</protein>
<proteinExistence type="predicted"/>
<feature type="region of interest" description="Disordered" evidence="1">
    <location>
        <begin position="185"/>
        <end position="209"/>
    </location>
</feature>
<keyword evidence="3" id="KW-1185">Reference proteome</keyword>
<reference evidence="2" key="1">
    <citation type="submission" date="2023-07" db="EMBL/GenBank/DDBJ databases">
        <authorList>
            <consortium name="AG Swart"/>
            <person name="Singh M."/>
            <person name="Singh A."/>
            <person name="Seah K."/>
            <person name="Emmerich C."/>
        </authorList>
    </citation>
    <scope>NUCLEOTIDE SEQUENCE</scope>
    <source>
        <strain evidence="2">DP1</strain>
    </source>
</reference>
<feature type="compositionally biased region" description="Basic and acidic residues" evidence="1">
    <location>
        <begin position="21"/>
        <end position="39"/>
    </location>
</feature>
<sequence>MEKKELRSMVKEYLKNGGKQFLEKEQGEKQRGDGKEFDKVVKPRKMKKYKNYLTTKYKISNINMSNYLNNHQLQINQPQELPNSQRNIKSTHSRSNCLPYLKSPPRISPKGSKKITARSDLNLTFMVHRPNKSLNFGIKKRSKNNQAKKLSVIKREVKKIANILGKMDDQDKASAWSSLGFKREELRQKSEGSESEDGGTGGTGDEEDPSAIEVIKASKMFLCEIIKFNDYYSNKMDIANLLKMVGDICVKARDIEADEINESSFDGYRTFNCTTFNKETRNFNDTSISPLVNIQTHHQDDNSGSFHQPTEEYSFNNTKLSTNPSCFSKKTFSHFYKTFNSNSKTHSSFYSKGGKKGLLKQNNSDFERRPGLKAREERGMHKKVRFGENFEG</sequence>
<dbReference type="Proteomes" id="UP001295684">
    <property type="component" value="Unassembled WGS sequence"/>
</dbReference>
<feature type="region of interest" description="Disordered" evidence="1">
    <location>
        <begin position="80"/>
        <end position="113"/>
    </location>
</feature>
<comment type="caution">
    <text evidence="2">The sequence shown here is derived from an EMBL/GenBank/DDBJ whole genome shotgun (WGS) entry which is preliminary data.</text>
</comment>